<evidence type="ECO:0000313" key="6">
    <source>
        <dbReference type="EMBL" id="WNZ44903.1"/>
    </source>
</evidence>
<dbReference type="EC" id="2.1.-.-" evidence="6"/>
<keyword evidence="2 6" id="KW-0489">Methyltransferase</keyword>
<name>A0AA97AMI6_LEPBY</name>
<evidence type="ECO:0000259" key="5">
    <source>
        <dbReference type="Pfam" id="PF13649"/>
    </source>
</evidence>
<evidence type="ECO:0000256" key="3">
    <source>
        <dbReference type="ARBA" id="ARBA00022679"/>
    </source>
</evidence>
<dbReference type="EMBL" id="CP130144">
    <property type="protein sequence ID" value="WNZ44903.1"/>
    <property type="molecule type" value="Genomic_DNA"/>
</dbReference>
<dbReference type="GO" id="GO:0008757">
    <property type="term" value="F:S-adenosylmethionine-dependent methyltransferase activity"/>
    <property type="evidence" value="ECO:0007669"/>
    <property type="project" value="InterPro"/>
</dbReference>
<dbReference type="InterPro" id="IPR008854">
    <property type="entry name" value="TPMT"/>
</dbReference>
<keyword evidence="4" id="KW-0949">S-adenosyl-L-methionine</keyword>
<dbReference type="Pfam" id="PF13649">
    <property type="entry name" value="Methyltransf_25"/>
    <property type="match status" value="1"/>
</dbReference>
<dbReference type="Gene3D" id="3.40.50.150">
    <property type="entry name" value="Vaccinia Virus protein VP39"/>
    <property type="match status" value="1"/>
</dbReference>
<protein>
    <submittedName>
        <fullName evidence="6">Class I SAM-dependent methyltransferase</fullName>
        <ecNumber evidence="6">2.1.-.-</ecNumber>
    </submittedName>
</protein>
<organism evidence="6">
    <name type="scientific">Leptolyngbya boryana CZ1</name>
    <dbReference type="NCBI Taxonomy" id="3060204"/>
    <lineage>
        <taxon>Bacteria</taxon>
        <taxon>Bacillati</taxon>
        <taxon>Cyanobacteriota</taxon>
        <taxon>Cyanophyceae</taxon>
        <taxon>Leptolyngbyales</taxon>
        <taxon>Leptolyngbyaceae</taxon>
        <taxon>Leptolyngbya group</taxon>
        <taxon>Leptolyngbya</taxon>
    </lineage>
</organism>
<reference evidence="6" key="1">
    <citation type="journal article" date="2023" name="Plants (Basel)">
        <title>Genomic Analysis of Leptolyngbya boryana CZ1 Reveals Efficient Carbon Fixation Modules.</title>
        <authorList>
            <person name="Bai X."/>
            <person name="Wang H."/>
            <person name="Cheng W."/>
            <person name="Wang J."/>
            <person name="Ma M."/>
            <person name="Hu H."/>
            <person name="Song Z."/>
            <person name="Ma H."/>
            <person name="Fan Y."/>
            <person name="Du C."/>
            <person name="Xu J."/>
        </authorList>
    </citation>
    <scope>NUCLEOTIDE SEQUENCE</scope>
    <source>
        <strain evidence="6">CZ1</strain>
    </source>
</reference>
<dbReference type="InterPro" id="IPR041698">
    <property type="entry name" value="Methyltransf_25"/>
</dbReference>
<gene>
    <name evidence="6" type="ORF">Q2T42_24210</name>
</gene>
<reference evidence="6" key="2">
    <citation type="submission" date="2023-07" db="EMBL/GenBank/DDBJ databases">
        <authorList>
            <person name="Bai X.-H."/>
            <person name="Wang H.-H."/>
            <person name="Wang J."/>
            <person name="Ma M.-Y."/>
            <person name="Hu H.-H."/>
            <person name="Song Z.-L."/>
            <person name="Ma H.-G."/>
            <person name="Fan Y."/>
            <person name="Du C.-Y."/>
            <person name="Xu J.-C."/>
        </authorList>
    </citation>
    <scope>NUCLEOTIDE SEQUENCE</scope>
    <source>
        <strain evidence="6">CZ1</strain>
    </source>
</reference>
<dbReference type="PROSITE" id="PS51585">
    <property type="entry name" value="SAM_MT_TPMT"/>
    <property type="match status" value="1"/>
</dbReference>
<dbReference type="SUPFAM" id="SSF53335">
    <property type="entry name" value="S-adenosyl-L-methionine-dependent methyltransferases"/>
    <property type="match status" value="1"/>
</dbReference>
<evidence type="ECO:0000256" key="4">
    <source>
        <dbReference type="ARBA" id="ARBA00022691"/>
    </source>
</evidence>
<dbReference type="RefSeq" id="WP_268184258.1">
    <property type="nucleotide sequence ID" value="NZ_CP130144.1"/>
</dbReference>
<sequence length="212" mass="23581">MTDASTRTVQLATDFIGKGDPLGWFEELYATANGDPTTVPWARLTPHPLFVEWLNQHSLVGKTAIVIGCGLGDDAEELAKRGMEVTAFDISETAIAWCKKRFPDSSVNYQVADLFQLALGKFDFVLESYTIQAMPPELRAQAIPKIAELVAESGQLLVICLGREPEQPLTTVPFPLTKIELSGFTQAGLHEVKFEDLNEPETVRRWRVQYRG</sequence>
<dbReference type="InterPro" id="IPR029063">
    <property type="entry name" value="SAM-dependent_MTases_sf"/>
</dbReference>
<evidence type="ECO:0000256" key="1">
    <source>
        <dbReference type="ARBA" id="ARBA00022553"/>
    </source>
</evidence>
<proteinExistence type="predicted"/>
<evidence type="ECO:0000256" key="2">
    <source>
        <dbReference type="ARBA" id="ARBA00022603"/>
    </source>
</evidence>
<dbReference type="AlphaFoldDB" id="A0AA97AMI6"/>
<dbReference type="CDD" id="cd02440">
    <property type="entry name" value="AdoMet_MTases"/>
    <property type="match status" value="1"/>
</dbReference>
<dbReference type="GO" id="GO:0032259">
    <property type="term" value="P:methylation"/>
    <property type="evidence" value="ECO:0007669"/>
    <property type="project" value="UniProtKB-KW"/>
</dbReference>
<keyword evidence="3 6" id="KW-0808">Transferase</keyword>
<dbReference type="PANTHER" id="PTHR32183:SF6">
    <property type="entry name" value="CYSTEINE SULFINATE DESULFINASE_CYSTEINE DESULFURASE AND RELATED ENZYMES"/>
    <property type="match status" value="1"/>
</dbReference>
<accession>A0AA97AMI6</accession>
<dbReference type="PANTHER" id="PTHR32183">
    <property type="match status" value="1"/>
</dbReference>
<feature type="domain" description="Methyltransferase" evidence="5">
    <location>
        <begin position="67"/>
        <end position="154"/>
    </location>
</feature>
<keyword evidence="1" id="KW-0597">Phosphoprotein</keyword>